<gene>
    <name evidence="1" type="ORF">UFOPK1603_01826</name>
</gene>
<protein>
    <submittedName>
        <fullName evidence="1">Unannotated protein</fullName>
    </submittedName>
</protein>
<accession>A0A6J6F3T5</accession>
<dbReference type="AlphaFoldDB" id="A0A6J6F3T5"/>
<sequence length="94" mass="9997">MEDRMRCTPGLPGEFGEGRWIGVVATDVTHLRGKAVERSLIPVLAAISDGLSAVAPKIVVSPLIKGYPDDGNVEVAAAFEAIDRREELLLGQIA</sequence>
<proteinExistence type="predicted"/>
<reference evidence="1" key="1">
    <citation type="submission" date="2020-05" db="EMBL/GenBank/DDBJ databases">
        <authorList>
            <person name="Chiriac C."/>
            <person name="Salcher M."/>
            <person name="Ghai R."/>
            <person name="Kavagutti S V."/>
        </authorList>
    </citation>
    <scope>NUCLEOTIDE SEQUENCE</scope>
</reference>
<evidence type="ECO:0000313" key="1">
    <source>
        <dbReference type="EMBL" id="CAB4581584.1"/>
    </source>
</evidence>
<name>A0A6J6F3T5_9ZZZZ</name>
<organism evidence="1">
    <name type="scientific">freshwater metagenome</name>
    <dbReference type="NCBI Taxonomy" id="449393"/>
    <lineage>
        <taxon>unclassified sequences</taxon>
        <taxon>metagenomes</taxon>
        <taxon>ecological metagenomes</taxon>
    </lineage>
</organism>
<dbReference type="EMBL" id="CAEZTG010000245">
    <property type="protein sequence ID" value="CAB4581584.1"/>
    <property type="molecule type" value="Genomic_DNA"/>
</dbReference>